<feature type="transmembrane region" description="Helical" evidence="1">
    <location>
        <begin position="6"/>
        <end position="27"/>
    </location>
</feature>
<comment type="caution">
    <text evidence="2">The sequence shown here is derived from an EMBL/GenBank/DDBJ whole genome shotgun (WGS) entry which is preliminary data.</text>
</comment>
<keyword evidence="1" id="KW-1133">Transmembrane helix</keyword>
<dbReference type="Proteomes" id="UP000587524">
    <property type="component" value="Unassembled WGS sequence"/>
</dbReference>
<protein>
    <submittedName>
        <fullName evidence="2">Uncharacterized protein</fullName>
    </submittedName>
</protein>
<keyword evidence="3" id="KW-1185">Reference proteome</keyword>
<accession>A0ABR6C351</accession>
<keyword evidence="1" id="KW-0812">Transmembrane</keyword>
<evidence type="ECO:0000313" key="3">
    <source>
        <dbReference type="Proteomes" id="UP000587524"/>
    </source>
</evidence>
<sequence>MPMPTPLHPCLFGLAHWLAALMAFVVVSMER</sequence>
<reference evidence="2 3" key="1">
    <citation type="submission" date="2020-08" db="EMBL/GenBank/DDBJ databases">
        <title>Genomic Encyclopedia of Type Strains, Phase IV (KMG-IV): sequencing the most valuable type-strain genomes for metagenomic binning, comparative biology and taxonomic classification.</title>
        <authorList>
            <person name="Goeker M."/>
        </authorList>
    </citation>
    <scope>NUCLEOTIDE SEQUENCE [LARGE SCALE GENOMIC DNA]</scope>
    <source>
        <strain evidence="2 3">DSM 17455</strain>
    </source>
</reference>
<keyword evidence="1" id="KW-0472">Membrane</keyword>
<organism evidence="2 3">
    <name type="scientific">Aminobacter ciceronei</name>
    <dbReference type="NCBI Taxonomy" id="150723"/>
    <lineage>
        <taxon>Bacteria</taxon>
        <taxon>Pseudomonadati</taxon>
        <taxon>Pseudomonadota</taxon>
        <taxon>Alphaproteobacteria</taxon>
        <taxon>Hyphomicrobiales</taxon>
        <taxon>Phyllobacteriaceae</taxon>
        <taxon>Aminobacter</taxon>
    </lineage>
</organism>
<evidence type="ECO:0000256" key="1">
    <source>
        <dbReference type="SAM" id="Phobius"/>
    </source>
</evidence>
<name>A0ABR6C351_9HYPH</name>
<gene>
    <name evidence="2" type="ORF">HNQ97_001418</name>
</gene>
<proteinExistence type="predicted"/>
<evidence type="ECO:0000313" key="2">
    <source>
        <dbReference type="EMBL" id="MBA9019427.1"/>
    </source>
</evidence>
<dbReference type="EMBL" id="JACJHZ010000005">
    <property type="protein sequence ID" value="MBA9019427.1"/>
    <property type="molecule type" value="Genomic_DNA"/>
</dbReference>